<feature type="transmembrane region" description="Helical" evidence="1">
    <location>
        <begin position="84"/>
        <end position="104"/>
    </location>
</feature>
<evidence type="ECO:0000313" key="3">
    <source>
        <dbReference type="Proteomes" id="UP000191905"/>
    </source>
</evidence>
<dbReference type="RefSeq" id="WP_080918614.1">
    <property type="nucleotide sequence ID" value="NZ_MDET01000006.1"/>
</dbReference>
<keyword evidence="1" id="KW-0812">Transmembrane</keyword>
<accession>A0A1V8RTW1</accession>
<dbReference type="EMBL" id="MDET01000006">
    <property type="protein sequence ID" value="OQM76605.1"/>
    <property type="molecule type" value="Genomic_DNA"/>
</dbReference>
<dbReference type="Pfam" id="PF07843">
    <property type="entry name" value="DUF1634"/>
    <property type="match status" value="1"/>
</dbReference>
<keyword evidence="1" id="KW-1133">Transmembrane helix</keyword>
<dbReference type="Proteomes" id="UP000191905">
    <property type="component" value="Unassembled WGS sequence"/>
</dbReference>
<dbReference type="STRING" id="1873176.BFN67_13305"/>
<sequence length="105" mass="11166">MRSGTDNYERREQLIAGLLWYGTWLASAVIAAGIALAMLEKAGIAPGFALSGYDVVKAGVALFILLPIARVGLMLVIFLRERDYVYTAISALVLAIIGVGVLVAL</sequence>
<name>A0A1V8RTW1_9HYPH</name>
<comment type="caution">
    <text evidence="2">The sequence shown here is derived from an EMBL/GenBank/DDBJ whole genome shotgun (WGS) entry which is preliminary data.</text>
</comment>
<evidence type="ECO:0000313" key="2">
    <source>
        <dbReference type="EMBL" id="OQM76605.1"/>
    </source>
</evidence>
<feature type="transmembrane region" description="Helical" evidence="1">
    <location>
        <begin position="18"/>
        <end position="39"/>
    </location>
</feature>
<keyword evidence="1" id="KW-0472">Membrane</keyword>
<reference evidence="2 3" key="1">
    <citation type="journal article" date="2016" name="Int. J. Syst. Evol. Microbiol.">
        <title>Pseudaminobacter manganicus sp. nov., isolated from sludge of a manganese mine.</title>
        <authorList>
            <person name="Li J."/>
            <person name="Huang J."/>
            <person name="Liao S."/>
            <person name="Wang G."/>
        </authorList>
    </citation>
    <scope>NUCLEOTIDE SEQUENCE [LARGE SCALE GENOMIC DNA]</scope>
    <source>
        <strain evidence="2 3">JH-7</strain>
    </source>
</reference>
<keyword evidence="3" id="KW-1185">Reference proteome</keyword>
<evidence type="ECO:0008006" key="4">
    <source>
        <dbReference type="Google" id="ProtNLM"/>
    </source>
</evidence>
<dbReference type="OrthoDB" id="7067905at2"/>
<proteinExistence type="predicted"/>
<dbReference type="InterPro" id="IPR012861">
    <property type="entry name" value="DUF1634"/>
</dbReference>
<dbReference type="AlphaFoldDB" id="A0A1V8RTW1"/>
<gene>
    <name evidence="2" type="ORF">BFN67_13305</name>
</gene>
<protein>
    <recommendedName>
        <fullName evidence="4">DUF1634 domain-containing protein</fullName>
    </recommendedName>
</protein>
<evidence type="ECO:0000256" key="1">
    <source>
        <dbReference type="SAM" id="Phobius"/>
    </source>
</evidence>
<organism evidence="2 3">
    <name type="scientific">Manganibacter manganicus</name>
    <dbReference type="NCBI Taxonomy" id="1873176"/>
    <lineage>
        <taxon>Bacteria</taxon>
        <taxon>Pseudomonadati</taxon>
        <taxon>Pseudomonadota</taxon>
        <taxon>Alphaproteobacteria</taxon>
        <taxon>Hyphomicrobiales</taxon>
        <taxon>Phyllobacteriaceae</taxon>
        <taxon>Manganibacter</taxon>
    </lineage>
</organism>
<feature type="transmembrane region" description="Helical" evidence="1">
    <location>
        <begin position="59"/>
        <end position="79"/>
    </location>
</feature>